<dbReference type="AlphaFoldDB" id="A0AAQ1UGZ2"/>
<proteinExistence type="predicted"/>
<dbReference type="EMBL" id="UGTJ01000001">
    <property type="protein sequence ID" value="SUB79292.1"/>
    <property type="molecule type" value="Genomic_DNA"/>
</dbReference>
<sequence length="726" mass="84183">MPITSQNLDEIHHKISHHKLNDAIRLMRNRRDECSWLRDNGNLDALERDYRLMLDYMMRGVRDEKRDEVFAKFVSRAFRCLGDMTMRHLCHDNSVYRSLALLTEREQLSVETMRERLETFVGERTMLTLLPEEQKAVRSAEIYRQHHELMKAVFATLVVAPQWSNAEREAFLELLLSPTVESMDAQVMTSAITLSCMAVYDINKWRLLVELYRRSTDLQVRQRALVGWAFTLYSNRVDFPAGQAIVDELTSSPEVCRELLELQIQVFYCQDAEKDTRTIQRDIMPDLVKNSHLNITRFGITEKEDDTLNDILHPEAEEKAMEDMEKHFHRMLDMQKQGSDIYFGGFSQMKKFGFFYTMMNWFVPFYQEHPDLAHVSDKIKGKGFFRTMLTASPFCDSDKYSFVLAMVNVYDKMPDSVKEMLDGDAMFAGHESVHPEDAARPAFVRLMYLQDLYRFFRLYNQHNELSNPFDSRYDGVGPSFFFMNAAFKGSAIDDKKGDLSHFLLKRERFEEFDNLLSTYGSDTDKNYQLLCASGALRCEDYASAIVCLRRALNVDPTDTKALRLLGKALLMEGDNTGAATVYNQLLLLLETPPGRGLLLNYSIARLKSGEVEQAMKDIFRLEYEYPNDADVRRVLAWGYLLQGKTAEAIAEYGKLESPIPGDHLNCGYCHWLDNNIQEAVRLFRSYAEECGLHHLEREFKQDFPYLKKLGIVETDSELMLELVDTD</sequence>
<protein>
    <submittedName>
        <fullName evidence="1">Flp pilus assembly protein TadD, contains TPR repeats</fullName>
    </submittedName>
</protein>
<dbReference type="Gene3D" id="1.25.40.10">
    <property type="entry name" value="Tetratricopeptide repeat domain"/>
    <property type="match status" value="1"/>
</dbReference>
<dbReference type="InterPro" id="IPR011990">
    <property type="entry name" value="TPR-like_helical_dom_sf"/>
</dbReference>
<dbReference type="SUPFAM" id="SSF48452">
    <property type="entry name" value="TPR-like"/>
    <property type="match status" value="1"/>
</dbReference>
<evidence type="ECO:0000313" key="1">
    <source>
        <dbReference type="EMBL" id="SUB79292.1"/>
    </source>
</evidence>
<organism evidence="1 2">
    <name type="scientific">Segatella buccae</name>
    <dbReference type="NCBI Taxonomy" id="28126"/>
    <lineage>
        <taxon>Bacteria</taxon>
        <taxon>Pseudomonadati</taxon>
        <taxon>Bacteroidota</taxon>
        <taxon>Bacteroidia</taxon>
        <taxon>Bacteroidales</taxon>
        <taxon>Prevotellaceae</taxon>
        <taxon>Segatella</taxon>
    </lineage>
</organism>
<comment type="caution">
    <text evidence="1">The sequence shown here is derived from an EMBL/GenBank/DDBJ whole genome shotgun (WGS) entry which is preliminary data.</text>
</comment>
<dbReference type="Proteomes" id="UP000255283">
    <property type="component" value="Unassembled WGS sequence"/>
</dbReference>
<evidence type="ECO:0000313" key="2">
    <source>
        <dbReference type="Proteomes" id="UP000255283"/>
    </source>
</evidence>
<accession>A0AAQ1UGZ2</accession>
<name>A0AAQ1UGZ2_9BACT</name>
<gene>
    <name evidence="1" type="ORF">NCTC13063_00552</name>
</gene>
<dbReference type="Pfam" id="PF13432">
    <property type="entry name" value="TPR_16"/>
    <property type="match status" value="1"/>
</dbReference>
<reference evidence="1 2" key="1">
    <citation type="submission" date="2018-06" db="EMBL/GenBank/DDBJ databases">
        <authorList>
            <consortium name="Pathogen Informatics"/>
            <person name="Doyle S."/>
        </authorList>
    </citation>
    <scope>NUCLEOTIDE SEQUENCE [LARGE SCALE GENOMIC DNA]</scope>
    <source>
        <strain evidence="1 2">NCTC13063</strain>
    </source>
</reference>